<dbReference type="AlphaFoldDB" id="A0A9D5D0Q0"/>
<evidence type="ECO:0000313" key="1">
    <source>
        <dbReference type="EMBL" id="KAJ0981835.1"/>
    </source>
</evidence>
<dbReference type="OrthoDB" id="691329at2759"/>
<protein>
    <submittedName>
        <fullName evidence="1">Uncharacterized protein</fullName>
    </submittedName>
</protein>
<dbReference type="PANTHER" id="PTHR36885:SF2">
    <property type="entry name" value="DUF4378 DOMAIN-CONTAINING PROTEIN"/>
    <property type="match status" value="1"/>
</dbReference>
<keyword evidence="2" id="KW-1185">Reference proteome</keyword>
<dbReference type="EMBL" id="JAGGNH010000002">
    <property type="protein sequence ID" value="KAJ0981835.1"/>
    <property type="molecule type" value="Genomic_DNA"/>
</dbReference>
<evidence type="ECO:0000313" key="2">
    <source>
        <dbReference type="Proteomes" id="UP001085076"/>
    </source>
</evidence>
<accession>A0A9D5D0Q0</accession>
<gene>
    <name evidence="1" type="ORF">J5N97_010090</name>
</gene>
<proteinExistence type="predicted"/>
<dbReference type="Proteomes" id="UP001085076">
    <property type="component" value="Miscellaneous, Linkage group lg02"/>
</dbReference>
<dbReference type="PANTHER" id="PTHR36885">
    <property type="entry name" value="EXPRESSED PROTEIN"/>
    <property type="match status" value="1"/>
</dbReference>
<reference evidence="1" key="1">
    <citation type="submission" date="2021-03" db="EMBL/GenBank/DDBJ databases">
        <authorList>
            <person name="Li Z."/>
            <person name="Yang C."/>
        </authorList>
    </citation>
    <scope>NUCLEOTIDE SEQUENCE</scope>
    <source>
        <strain evidence="1">Dzin_1.0</strain>
        <tissue evidence="1">Leaf</tissue>
    </source>
</reference>
<name>A0A9D5D0Q0_9LILI</name>
<comment type="caution">
    <text evidence="1">The sequence shown here is derived from an EMBL/GenBank/DDBJ whole genome shotgun (WGS) entry which is preliminary data.</text>
</comment>
<reference evidence="1" key="2">
    <citation type="journal article" date="2022" name="Hortic Res">
        <title>The genome of Dioscorea zingiberensis sheds light on the biosynthesis, origin and evolution of the medicinally important diosgenin saponins.</title>
        <authorList>
            <person name="Li Y."/>
            <person name="Tan C."/>
            <person name="Li Z."/>
            <person name="Guo J."/>
            <person name="Li S."/>
            <person name="Chen X."/>
            <person name="Wang C."/>
            <person name="Dai X."/>
            <person name="Yang H."/>
            <person name="Song W."/>
            <person name="Hou L."/>
            <person name="Xu J."/>
            <person name="Tong Z."/>
            <person name="Xu A."/>
            <person name="Yuan X."/>
            <person name="Wang W."/>
            <person name="Yang Q."/>
            <person name="Chen L."/>
            <person name="Sun Z."/>
            <person name="Wang K."/>
            <person name="Pan B."/>
            <person name="Chen J."/>
            <person name="Bao Y."/>
            <person name="Liu F."/>
            <person name="Qi X."/>
            <person name="Gang D.R."/>
            <person name="Wen J."/>
            <person name="Li J."/>
        </authorList>
    </citation>
    <scope>NUCLEOTIDE SEQUENCE</scope>
    <source>
        <strain evidence="1">Dzin_1.0</strain>
    </source>
</reference>
<sequence>MQQHRRLFELLEEQQEPFMLDVYLMENGLKCKATTTSPLCWPSHACMKLGLSFKIHGVKRKRGWLLNFILSKLLPGKALQKVRNGGMVSAFEEVDEEVESSRQLSPVSVLHFQSVEGSPLPTKNEQESNTIREPSDMFGELHPLKPKQIQTCLDSDNARKAISEFMVFSLEKKRKQWGPYQRQVREIGTEIELVIFEEMREELVLDLLDLKRT</sequence>
<organism evidence="1 2">
    <name type="scientific">Dioscorea zingiberensis</name>
    <dbReference type="NCBI Taxonomy" id="325984"/>
    <lineage>
        <taxon>Eukaryota</taxon>
        <taxon>Viridiplantae</taxon>
        <taxon>Streptophyta</taxon>
        <taxon>Embryophyta</taxon>
        <taxon>Tracheophyta</taxon>
        <taxon>Spermatophyta</taxon>
        <taxon>Magnoliopsida</taxon>
        <taxon>Liliopsida</taxon>
        <taxon>Dioscoreales</taxon>
        <taxon>Dioscoreaceae</taxon>
        <taxon>Dioscorea</taxon>
    </lineage>
</organism>